<name>K1X0Z4_MARBU</name>
<proteinExistence type="predicted"/>
<accession>K1X0Z4</accession>
<dbReference type="AlphaFoldDB" id="K1X0Z4"/>
<evidence type="ECO:0000313" key="2">
    <source>
        <dbReference type="EMBL" id="EKD18896.1"/>
    </source>
</evidence>
<feature type="domain" description="Serine hydrolase" evidence="1">
    <location>
        <begin position="32"/>
        <end position="93"/>
    </location>
</feature>
<dbReference type="Proteomes" id="UP000006753">
    <property type="component" value="Unassembled WGS sequence"/>
</dbReference>
<dbReference type="InParanoid" id="K1X0Z4"/>
<reference evidence="2 3" key="1">
    <citation type="journal article" date="2012" name="BMC Genomics">
        <title>Sequencing the genome of Marssonina brunnea reveals fungus-poplar co-evolution.</title>
        <authorList>
            <person name="Zhu S."/>
            <person name="Cao Y.-Z."/>
            <person name="Jiang C."/>
            <person name="Tan B.-Y."/>
            <person name="Wang Z."/>
            <person name="Feng S."/>
            <person name="Zhang L."/>
            <person name="Su X.-H."/>
            <person name="Brejova B."/>
            <person name="Vinar T."/>
            <person name="Xu M."/>
            <person name="Wang M.-X."/>
            <person name="Zhang S.-G."/>
            <person name="Huang M.-R."/>
            <person name="Wu R."/>
            <person name="Zhou Y."/>
        </authorList>
    </citation>
    <scope>NUCLEOTIDE SEQUENCE [LARGE SCALE GENOMIC DNA]</scope>
    <source>
        <strain evidence="2 3">MB_m1</strain>
    </source>
</reference>
<evidence type="ECO:0000259" key="1">
    <source>
        <dbReference type="Pfam" id="PF03959"/>
    </source>
</evidence>
<dbReference type="EMBL" id="JH921432">
    <property type="protein sequence ID" value="EKD18896.1"/>
    <property type="molecule type" value="Genomic_DNA"/>
</dbReference>
<keyword evidence="3" id="KW-1185">Reference proteome</keyword>
<dbReference type="GeneID" id="18759073"/>
<organism evidence="2 3">
    <name type="scientific">Marssonina brunnea f. sp. multigermtubi (strain MB_m1)</name>
    <name type="common">Marssonina leaf spot fungus</name>
    <dbReference type="NCBI Taxonomy" id="1072389"/>
    <lineage>
        <taxon>Eukaryota</taxon>
        <taxon>Fungi</taxon>
        <taxon>Dikarya</taxon>
        <taxon>Ascomycota</taxon>
        <taxon>Pezizomycotina</taxon>
        <taxon>Leotiomycetes</taxon>
        <taxon>Helotiales</taxon>
        <taxon>Drepanopezizaceae</taxon>
        <taxon>Drepanopeziza</taxon>
    </lineage>
</organism>
<gene>
    <name evidence="2" type="ORF">MBM_03138</name>
</gene>
<dbReference type="Pfam" id="PF03959">
    <property type="entry name" value="FSH1"/>
    <property type="match status" value="1"/>
</dbReference>
<dbReference type="InterPro" id="IPR005645">
    <property type="entry name" value="FSH-like_dom"/>
</dbReference>
<dbReference type="KEGG" id="mbe:MBM_03138"/>
<dbReference type="OrthoDB" id="2094269at2759"/>
<protein>
    <recommendedName>
        <fullName evidence="1">Serine hydrolase domain-containing protein</fullName>
    </recommendedName>
</protein>
<dbReference type="InterPro" id="IPR029058">
    <property type="entry name" value="AB_hydrolase_fold"/>
</dbReference>
<evidence type="ECO:0000313" key="3">
    <source>
        <dbReference type="Proteomes" id="UP000006753"/>
    </source>
</evidence>
<dbReference type="Gene3D" id="3.40.50.1820">
    <property type="entry name" value="alpha/beta hydrolase"/>
    <property type="match status" value="1"/>
</dbReference>
<sequence>METYVRRSPPALPTWTIRRCGLPSAILALPREHPSYAAFYTPAIMTSSLHFTGSLDTIIKENWTRELIAHRASGIISVAVHIGGHFVPAGKRELAVLVDFVCDVYTREEENSFMDSATEVEERLRMRMCWTWIYHTDSEGSESRWIWLVKESSEA</sequence>
<dbReference type="HOGENOM" id="CLU_1695870_0_0_1"/>